<feature type="transmembrane region" description="Helical" evidence="9">
    <location>
        <begin position="343"/>
        <end position="371"/>
    </location>
</feature>
<evidence type="ECO:0000256" key="9">
    <source>
        <dbReference type="SAM" id="Phobius"/>
    </source>
</evidence>
<keyword evidence="6 8" id="KW-0472">Membrane</keyword>
<comment type="domain">
    <text evidence="8">The C-terminus contains a calmodulin-binding domain, which binds calmodulin in a calcium-dependent fashion.</text>
</comment>
<comment type="similarity">
    <text evidence="2 8">Belongs to the MLO family.</text>
</comment>
<evidence type="ECO:0000256" key="4">
    <source>
        <dbReference type="ARBA" id="ARBA00022821"/>
    </source>
</evidence>
<gene>
    <name evidence="8" type="primary">MLO</name>
    <name evidence="10" type="ORF">GSMUA_318160.1</name>
</gene>
<proteinExistence type="inferred from homology"/>
<reference evidence="10" key="1">
    <citation type="submission" date="2021-03" db="EMBL/GenBank/DDBJ databases">
        <authorList>
            <consortium name="Genoscope - CEA"/>
            <person name="William W."/>
        </authorList>
    </citation>
    <scope>NUCLEOTIDE SEQUENCE</scope>
    <source>
        <strain evidence="10">Doubled-haploid Pahang</strain>
    </source>
</reference>
<evidence type="ECO:0000256" key="8">
    <source>
        <dbReference type="RuleBase" id="RU280816"/>
    </source>
</evidence>
<evidence type="ECO:0000256" key="7">
    <source>
        <dbReference type="ARBA" id="ARBA00023265"/>
    </source>
</evidence>
<evidence type="ECO:0000256" key="5">
    <source>
        <dbReference type="ARBA" id="ARBA00022989"/>
    </source>
</evidence>
<keyword evidence="3 8" id="KW-0812">Transmembrane</keyword>
<comment type="function">
    <text evidence="8">May be involved in modulation of pathogen defense and leaf cell death.</text>
</comment>
<protein>
    <recommendedName>
        <fullName evidence="8">MLO-like protein</fullName>
    </recommendedName>
</protein>
<dbReference type="AlphaFoldDB" id="A0A8D7AV10"/>
<feature type="transmembrane region" description="Helical" evidence="9">
    <location>
        <begin position="281"/>
        <end position="302"/>
    </location>
</feature>
<accession>A0A8D7AV10</accession>
<sequence length="540" mass="61522">MTNQEASLEATPTWAVAGVCSILIFLALIIERSLHRLTLLLERRKRKTLNQALNHVKAELRNLGFMSLLLTVAKQPISKICIPASLGDSFLPCKDAAPPGRFVEEQSCQEKGKVSLVSSVGTQQLQILIIVLAVFHILSCLVTLVLGEVKVWLVGISLPCVQCSVTDTNFERDADPRRFKLTRQTSFGERHLKIWSNHHLFVWIVCFFRQFTDSVSKADYFSLRRGFVAVHLSQDSKFDFRKFLQRSLDKDFAVVVSISFWIWMCAVFFIFFNAYGFYSHYWLPFVPLVILLVIGTKLEVIITTMCLKSSNQAIVVPGTISVELENSNFWFAQPRLLLHLVQFILFQLPLCIAELLSACFLHMGMGGYIMINPDNFHHSRSQADMLMLQYNFGVRSCFDREVADIILSFGTGVLVQFLCAYVTLPLYALVTQMGSSMKETIFADEVMEGLKSWKKRARKNLANQRSVPSGTFLPRPYTRLTDEASSSCGRTPRKREFRYPSRRLELLEVQRVVEEVIQHGANNMPSDGEVSFGLWRRPMN</sequence>
<evidence type="ECO:0000313" key="10">
    <source>
        <dbReference type="EMBL" id="CAG1853590.1"/>
    </source>
</evidence>
<evidence type="ECO:0000256" key="3">
    <source>
        <dbReference type="ARBA" id="ARBA00022692"/>
    </source>
</evidence>
<comment type="subcellular location">
    <subcellularLocation>
        <location evidence="1 8">Membrane</location>
        <topology evidence="1 8">Multi-pass membrane protein</topology>
    </subcellularLocation>
</comment>
<feature type="transmembrane region" description="Helical" evidence="9">
    <location>
        <begin position="252"/>
        <end position="275"/>
    </location>
</feature>
<dbReference type="GO" id="GO:0016020">
    <property type="term" value="C:membrane"/>
    <property type="evidence" value="ECO:0007669"/>
    <property type="project" value="UniProtKB-SubCell"/>
</dbReference>
<dbReference type="GO" id="GO:0005516">
    <property type="term" value="F:calmodulin binding"/>
    <property type="evidence" value="ECO:0007669"/>
    <property type="project" value="UniProtKB-KW"/>
</dbReference>
<dbReference type="PANTHER" id="PTHR31942:SF72">
    <property type="entry name" value="MLO-LIKE PROTEIN"/>
    <property type="match status" value="1"/>
</dbReference>
<dbReference type="GO" id="GO:0006952">
    <property type="term" value="P:defense response"/>
    <property type="evidence" value="ECO:0007669"/>
    <property type="project" value="UniProtKB-KW"/>
</dbReference>
<keyword evidence="8" id="KW-0112">Calmodulin-binding</keyword>
<evidence type="ECO:0000256" key="1">
    <source>
        <dbReference type="ARBA" id="ARBA00004141"/>
    </source>
</evidence>
<name>A0A8D7AV10_MUSAM</name>
<evidence type="ECO:0000256" key="6">
    <source>
        <dbReference type="ARBA" id="ARBA00023136"/>
    </source>
</evidence>
<dbReference type="InterPro" id="IPR004326">
    <property type="entry name" value="Mlo"/>
</dbReference>
<dbReference type="Pfam" id="PF03094">
    <property type="entry name" value="Mlo"/>
    <property type="match status" value="3"/>
</dbReference>
<organism evidence="10">
    <name type="scientific">Musa acuminata subsp. malaccensis</name>
    <name type="common">Wild banana</name>
    <name type="synonym">Musa malaccensis</name>
    <dbReference type="NCBI Taxonomy" id="214687"/>
    <lineage>
        <taxon>Eukaryota</taxon>
        <taxon>Viridiplantae</taxon>
        <taxon>Streptophyta</taxon>
        <taxon>Embryophyta</taxon>
        <taxon>Tracheophyta</taxon>
        <taxon>Spermatophyta</taxon>
        <taxon>Magnoliopsida</taxon>
        <taxon>Liliopsida</taxon>
        <taxon>Zingiberales</taxon>
        <taxon>Musaceae</taxon>
        <taxon>Musa</taxon>
    </lineage>
</organism>
<dbReference type="EMBL" id="HG996476">
    <property type="protein sequence ID" value="CAG1853590.1"/>
    <property type="molecule type" value="Genomic_DNA"/>
</dbReference>
<feature type="transmembrane region" description="Helical" evidence="9">
    <location>
        <begin position="405"/>
        <end position="430"/>
    </location>
</feature>
<feature type="transmembrane region" description="Helical" evidence="9">
    <location>
        <begin position="125"/>
        <end position="146"/>
    </location>
</feature>
<keyword evidence="5 8" id="KW-1133">Transmembrane helix</keyword>
<evidence type="ECO:0000256" key="2">
    <source>
        <dbReference type="ARBA" id="ARBA00006574"/>
    </source>
</evidence>
<keyword evidence="7 8" id="KW-0568">Pathogenesis-related protein</keyword>
<feature type="transmembrane region" description="Helical" evidence="9">
    <location>
        <begin position="12"/>
        <end position="30"/>
    </location>
</feature>
<keyword evidence="4 8" id="KW-0611">Plant defense</keyword>
<dbReference type="PANTHER" id="PTHR31942">
    <property type="entry name" value="MLO-LIKE PROTEIN 1"/>
    <property type="match status" value="1"/>
</dbReference>